<dbReference type="PANTHER" id="PTHR10342:SF273">
    <property type="entry name" value="RE14504P"/>
    <property type="match status" value="1"/>
</dbReference>
<dbReference type="SUPFAM" id="SSF53649">
    <property type="entry name" value="Alkaline phosphatase-like"/>
    <property type="match status" value="1"/>
</dbReference>
<dbReference type="GO" id="GO:0046872">
    <property type="term" value="F:metal ion binding"/>
    <property type="evidence" value="ECO:0007669"/>
    <property type="project" value="UniProtKB-KW"/>
</dbReference>
<dbReference type="Proteomes" id="UP000186922">
    <property type="component" value="Unassembled WGS sequence"/>
</dbReference>
<evidence type="ECO:0000256" key="2">
    <source>
        <dbReference type="ARBA" id="ARBA00008779"/>
    </source>
</evidence>
<dbReference type="PANTHER" id="PTHR10342">
    <property type="entry name" value="ARYLSULFATASE"/>
    <property type="match status" value="1"/>
</dbReference>
<evidence type="ECO:0000256" key="4">
    <source>
        <dbReference type="ARBA" id="ARBA00022837"/>
    </source>
</evidence>
<keyword evidence="3" id="KW-0479">Metal-binding</keyword>
<dbReference type="EMBL" id="BDGG01000006">
    <property type="protein sequence ID" value="GAV00258.1"/>
    <property type="molecule type" value="Genomic_DNA"/>
</dbReference>
<sequence>MAYSAVRAGEAWGLPTNFPIVPQFLKELNYSTNFLGKWHLGAHTRAFLPGARGFDCWFGITQGRTHPFNYTTCSGAYGGIQQG</sequence>
<dbReference type="InterPro" id="IPR047115">
    <property type="entry name" value="ARSB"/>
</dbReference>
<evidence type="ECO:0000313" key="7">
    <source>
        <dbReference type="EMBL" id="GAV00258.1"/>
    </source>
</evidence>
<evidence type="ECO:0000259" key="6">
    <source>
        <dbReference type="Pfam" id="PF00884"/>
    </source>
</evidence>
<dbReference type="AlphaFoldDB" id="A0A1D1VKJ8"/>
<keyword evidence="8" id="KW-1185">Reference proteome</keyword>
<dbReference type="OrthoDB" id="103349at2759"/>
<accession>A0A1D1VKJ8</accession>
<comment type="caution">
    <text evidence="7">The sequence shown here is derived from an EMBL/GenBank/DDBJ whole genome shotgun (WGS) entry which is preliminary data.</text>
</comment>
<comment type="cofactor">
    <cofactor evidence="1">
        <name>Ca(2+)</name>
        <dbReference type="ChEBI" id="CHEBI:29108"/>
    </cofactor>
</comment>
<evidence type="ECO:0000313" key="8">
    <source>
        <dbReference type="Proteomes" id="UP000186922"/>
    </source>
</evidence>
<protein>
    <recommendedName>
        <fullName evidence="6">Sulfatase N-terminal domain-containing protein</fullName>
    </recommendedName>
</protein>
<dbReference type="InterPro" id="IPR017850">
    <property type="entry name" value="Alkaline_phosphatase_core_sf"/>
</dbReference>
<feature type="domain" description="Sulfatase N-terminal" evidence="6">
    <location>
        <begin position="10"/>
        <end position="71"/>
    </location>
</feature>
<reference evidence="7 8" key="1">
    <citation type="journal article" date="2016" name="Nat. Commun.">
        <title>Extremotolerant tardigrade genome and improved radiotolerance of human cultured cells by tardigrade-unique protein.</title>
        <authorList>
            <person name="Hashimoto T."/>
            <person name="Horikawa D.D."/>
            <person name="Saito Y."/>
            <person name="Kuwahara H."/>
            <person name="Kozuka-Hata H."/>
            <person name="Shin-I T."/>
            <person name="Minakuchi Y."/>
            <person name="Ohishi K."/>
            <person name="Motoyama A."/>
            <person name="Aizu T."/>
            <person name="Enomoto A."/>
            <person name="Kondo K."/>
            <person name="Tanaka S."/>
            <person name="Hara Y."/>
            <person name="Koshikawa S."/>
            <person name="Sagara H."/>
            <person name="Miura T."/>
            <person name="Yokobori S."/>
            <person name="Miyagawa K."/>
            <person name="Suzuki Y."/>
            <person name="Kubo T."/>
            <person name="Oyama M."/>
            <person name="Kohara Y."/>
            <person name="Fujiyama A."/>
            <person name="Arakawa K."/>
            <person name="Katayama T."/>
            <person name="Toyoda A."/>
            <person name="Kunieda T."/>
        </authorList>
    </citation>
    <scope>NUCLEOTIDE SEQUENCE [LARGE SCALE GENOMIC DNA]</scope>
    <source>
        <strain evidence="7 8">YOKOZUNA-1</strain>
    </source>
</reference>
<comment type="similarity">
    <text evidence="2">Belongs to the sulfatase family.</text>
</comment>
<dbReference type="Pfam" id="PF00884">
    <property type="entry name" value="Sulfatase"/>
    <property type="match status" value="1"/>
</dbReference>
<dbReference type="Gene3D" id="3.40.720.10">
    <property type="entry name" value="Alkaline Phosphatase, subunit A"/>
    <property type="match status" value="1"/>
</dbReference>
<dbReference type="InterPro" id="IPR000917">
    <property type="entry name" value="Sulfatase_N"/>
</dbReference>
<dbReference type="STRING" id="947166.A0A1D1VKJ8"/>
<evidence type="ECO:0000256" key="5">
    <source>
        <dbReference type="ARBA" id="ARBA00023180"/>
    </source>
</evidence>
<organism evidence="7 8">
    <name type="scientific">Ramazzottius varieornatus</name>
    <name type="common">Water bear</name>
    <name type="synonym">Tardigrade</name>
    <dbReference type="NCBI Taxonomy" id="947166"/>
    <lineage>
        <taxon>Eukaryota</taxon>
        <taxon>Metazoa</taxon>
        <taxon>Ecdysozoa</taxon>
        <taxon>Tardigrada</taxon>
        <taxon>Eutardigrada</taxon>
        <taxon>Parachela</taxon>
        <taxon>Hypsibioidea</taxon>
        <taxon>Ramazzottiidae</taxon>
        <taxon>Ramazzottius</taxon>
    </lineage>
</organism>
<dbReference type="GO" id="GO:0008484">
    <property type="term" value="F:sulfuric ester hydrolase activity"/>
    <property type="evidence" value="ECO:0007669"/>
    <property type="project" value="InterPro"/>
</dbReference>
<name>A0A1D1VKJ8_RAMVA</name>
<proteinExistence type="inferred from homology"/>
<keyword evidence="5" id="KW-0325">Glycoprotein</keyword>
<evidence type="ECO:0000256" key="3">
    <source>
        <dbReference type="ARBA" id="ARBA00022723"/>
    </source>
</evidence>
<evidence type="ECO:0000256" key="1">
    <source>
        <dbReference type="ARBA" id="ARBA00001913"/>
    </source>
</evidence>
<gene>
    <name evidence="7" type="primary">RvY_11134-1</name>
    <name evidence="7" type="synonym">RvY_11134.1</name>
    <name evidence="7" type="ORF">RvY_11134</name>
</gene>
<keyword evidence="4" id="KW-0106">Calcium</keyword>